<dbReference type="AlphaFoldDB" id="A0A6F8VC15"/>
<proteinExistence type="predicted"/>
<evidence type="ECO:0000313" key="2">
    <source>
        <dbReference type="EMBL" id="BCB27383.1"/>
    </source>
</evidence>
<dbReference type="KEGG" id="slac:SKTS_22690"/>
<gene>
    <name evidence="2" type="ORF">SKTS_22690</name>
</gene>
<name>A0A6F8VC15_9PROT</name>
<protein>
    <recommendedName>
        <fullName evidence="1">Putative zinc-finger domain-containing protein</fullName>
    </recommendedName>
</protein>
<evidence type="ECO:0000259" key="1">
    <source>
        <dbReference type="Pfam" id="PF13490"/>
    </source>
</evidence>
<evidence type="ECO:0000313" key="3">
    <source>
        <dbReference type="Proteomes" id="UP000502260"/>
    </source>
</evidence>
<dbReference type="EMBL" id="AP022853">
    <property type="protein sequence ID" value="BCB27383.1"/>
    <property type="molecule type" value="Genomic_DNA"/>
</dbReference>
<keyword evidence="3" id="KW-1185">Reference proteome</keyword>
<reference evidence="3" key="1">
    <citation type="submission" date="2020-03" db="EMBL/GenBank/DDBJ databases">
        <title>Complete genome sequence of sulfur-oxidizing bacterium skT11.</title>
        <authorList>
            <person name="Kanda M."/>
            <person name="Kojima H."/>
            <person name="Fukui M."/>
        </authorList>
    </citation>
    <scope>NUCLEOTIDE SEQUENCE [LARGE SCALE GENOMIC DNA]</scope>
    <source>
        <strain evidence="3">skT11</strain>
    </source>
</reference>
<dbReference type="InterPro" id="IPR027383">
    <property type="entry name" value="Znf_put"/>
</dbReference>
<dbReference type="RefSeq" id="WP_173064893.1">
    <property type="nucleotide sequence ID" value="NZ_AP022853.1"/>
</dbReference>
<feature type="domain" description="Putative zinc-finger" evidence="1">
    <location>
        <begin position="4"/>
        <end position="38"/>
    </location>
</feature>
<accession>A0A6F8VC15</accession>
<sequence length="69" mass="7966">MLNCKQATALMSQEQDRPLDLKERLGLRFHVSMCAGCRNFRKQMAFLHEACAHYPDAATKQQEDDRDPV</sequence>
<organism evidence="2 3">
    <name type="scientific">Sulfurimicrobium lacus</name>
    <dbReference type="NCBI Taxonomy" id="2715678"/>
    <lineage>
        <taxon>Bacteria</taxon>
        <taxon>Pseudomonadati</taxon>
        <taxon>Pseudomonadota</taxon>
        <taxon>Betaproteobacteria</taxon>
        <taxon>Nitrosomonadales</taxon>
        <taxon>Sulfuricellaceae</taxon>
        <taxon>Sulfurimicrobium</taxon>
    </lineage>
</organism>
<dbReference type="Pfam" id="PF13490">
    <property type="entry name" value="zf-HC2"/>
    <property type="match status" value="1"/>
</dbReference>
<dbReference type="Proteomes" id="UP000502260">
    <property type="component" value="Chromosome"/>
</dbReference>